<dbReference type="GO" id="GO:0000155">
    <property type="term" value="F:phosphorelay sensor kinase activity"/>
    <property type="evidence" value="ECO:0007669"/>
    <property type="project" value="InterPro"/>
</dbReference>
<evidence type="ECO:0000256" key="12">
    <source>
        <dbReference type="ARBA" id="ARBA00023012"/>
    </source>
</evidence>
<evidence type="ECO:0000256" key="16">
    <source>
        <dbReference type="SAM" id="SignalP"/>
    </source>
</evidence>
<dbReference type="PANTHER" id="PTHR45528:SF1">
    <property type="entry name" value="SENSOR HISTIDINE KINASE CPXA"/>
    <property type="match status" value="1"/>
</dbReference>
<keyword evidence="4" id="KW-1003">Cell membrane</keyword>
<dbReference type="InterPro" id="IPR003661">
    <property type="entry name" value="HisK_dim/P_dom"/>
</dbReference>
<dbReference type="PROSITE" id="PS50109">
    <property type="entry name" value="HIS_KIN"/>
    <property type="match status" value="1"/>
</dbReference>
<dbReference type="SMART" id="SM00388">
    <property type="entry name" value="HisKA"/>
    <property type="match status" value="1"/>
</dbReference>
<dbReference type="InterPro" id="IPR036097">
    <property type="entry name" value="HisK_dim/P_sf"/>
</dbReference>
<dbReference type="CDD" id="cd00082">
    <property type="entry name" value="HisKA"/>
    <property type="match status" value="1"/>
</dbReference>
<dbReference type="RefSeq" id="WP_119297875.1">
    <property type="nucleotide sequence ID" value="NZ_BHGK01000001.1"/>
</dbReference>
<feature type="domain" description="HAMP" evidence="18">
    <location>
        <begin position="580"/>
        <end position="626"/>
    </location>
</feature>
<dbReference type="EC" id="2.7.13.3" evidence="3"/>
<keyword evidence="13 15" id="KW-0472">Membrane</keyword>
<dbReference type="InterPro" id="IPR036890">
    <property type="entry name" value="HATPase_C_sf"/>
</dbReference>
<dbReference type="GO" id="GO:0005886">
    <property type="term" value="C:plasma membrane"/>
    <property type="evidence" value="ECO:0007669"/>
    <property type="project" value="UniProtKB-SubCell"/>
</dbReference>
<organism evidence="19 20">
    <name type="scientific">Mediterraneibacter butyricigenes</name>
    <dbReference type="NCBI Taxonomy" id="2316025"/>
    <lineage>
        <taxon>Bacteria</taxon>
        <taxon>Bacillati</taxon>
        <taxon>Bacillota</taxon>
        <taxon>Clostridia</taxon>
        <taxon>Lachnospirales</taxon>
        <taxon>Lachnospiraceae</taxon>
        <taxon>Mediterraneibacter</taxon>
    </lineage>
</organism>
<feature type="transmembrane region" description="Helical" evidence="15">
    <location>
        <begin position="382"/>
        <end position="406"/>
    </location>
</feature>
<comment type="subcellular location">
    <subcellularLocation>
        <location evidence="2">Cell membrane</location>
        <topology evidence="2">Multi-pass membrane protein</topology>
    </subcellularLocation>
</comment>
<keyword evidence="12" id="KW-0902">Two-component regulatory system</keyword>
<keyword evidence="9" id="KW-0418">Kinase</keyword>
<evidence type="ECO:0000259" key="17">
    <source>
        <dbReference type="PROSITE" id="PS50109"/>
    </source>
</evidence>
<evidence type="ECO:0000256" key="6">
    <source>
        <dbReference type="ARBA" id="ARBA00022679"/>
    </source>
</evidence>
<protein>
    <recommendedName>
        <fullName evidence="3">histidine kinase</fullName>
        <ecNumber evidence="3">2.7.13.3</ecNumber>
    </recommendedName>
</protein>
<feature type="transmembrane region" description="Helical" evidence="15">
    <location>
        <begin position="528"/>
        <end position="551"/>
    </location>
</feature>
<evidence type="ECO:0000256" key="14">
    <source>
        <dbReference type="SAM" id="Coils"/>
    </source>
</evidence>
<dbReference type="Proteomes" id="UP000265643">
    <property type="component" value="Unassembled WGS sequence"/>
</dbReference>
<feature type="coiled-coil region" evidence="14">
    <location>
        <begin position="670"/>
        <end position="697"/>
    </location>
</feature>
<dbReference type="InterPro" id="IPR005467">
    <property type="entry name" value="His_kinase_dom"/>
</dbReference>
<dbReference type="SUPFAM" id="SSF47384">
    <property type="entry name" value="Homodimeric domain of signal transducing histidine kinase"/>
    <property type="match status" value="1"/>
</dbReference>
<feature type="chain" id="PRO_5038795293" description="histidine kinase" evidence="16">
    <location>
        <begin position="29"/>
        <end position="864"/>
    </location>
</feature>
<evidence type="ECO:0000256" key="4">
    <source>
        <dbReference type="ARBA" id="ARBA00022475"/>
    </source>
</evidence>
<evidence type="ECO:0000256" key="2">
    <source>
        <dbReference type="ARBA" id="ARBA00004651"/>
    </source>
</evidence>
<evidence type="ECO:0000256" key="1">
    <source>
        <dbReference type="ARBA" id="ARBA00000085"/>
    </source>
</evidence>
<dbReference type="InterPro" id="IPR003660">
    <property type="entry name" value="HAMP_dom"/>
</dbReference>
<dbReference type="PROSITE" id="PS50885">
    <property type="entry name" value="HAMP"/>
    <property type="match status" value="1"/>
</dbReference>
<evidence type="ECO:0000256" key="11">
    <source>
        <dbReference type="ARBA" id="ARBA00022989"/>
    </source>
</evidence>
<dbReference type="EMBL" id="BHGK01000001">
    <property type="protein sequence ID" value="GCA66843.1"/>
    <property type="molecule type" value="Genomic_DNA"/>
</dbReference>
<evidence type="ECO:0000256" key="13">
    <source>
        <dbReference type="ARBA" id="ARBA00023136"/>
    </source>
</evidence>
<dbReference type="InterPro" id="IPR003594">
    <property type="entry name" value="HATPase_dom"/>
</dbReference>
<keyword evidence="5" id="KW-0597">Phosphoprotein</keyword>
<keyword evidence="10" id="KW-0067">ATP-binding</keyword>
<keyword evidence="8" id="KW-0547">Nucleotide-binding</keyword>
<dbReference type="AlphaFoldDB" id="A0A391PB21"/>
<keyword evidence="14" id="KW-0175">Coiled coil</keyword>
<dbReference type="Pfam" id="PF02518">
    <property type="entry name" value="HATPase_c"/>
    <property type="match status" value="1"/>
</dbReference>
<evidence type="ECO:0000256" key="7">
    <source>
        <dbReference type="ARBA" id="ARBA00022692"/>
    </source>
</evidence>
<comment type="caution">
    <text evidence="19">The sequence shown here is derived from an EMBL/GenBank/DDBJ whole genome shotgun (WGS) entry which is preliminary data.</text>
</comment>
<dbReference type="Pfam" id="PF00512">
    <property type="entry name" value="HisKA"/>
    <property type="match status" value="1"/>
</dbReference>
<evidence type="ECO:0000259" key="18">
    <source>
        <dbReference type="PROSITE" id="PS50885"/>
    </source>
</evidence>
<feature type="signal peptide" evidence="16">
    <location>
        <begin position="1"/>
        <end position="28"/>
    </location>
</feature>
<evidence type="ECO:0000256" key="8">
    <source>
        <dbReference type="ARBA" id="ARBA00022741"/>
    </source>
</evidence>
<dbReference type="SUPFAM" id="SSF55874">
    <property type="entry name" value="ATPase domain of HSP90 chaperone/DNA topoisomerase II/histidine kinase"/>
    <property type="match status" value="1"/>
</dbReference>
<keyword evidence="11 15" id="KW-1133">Transmembrane helix</keyword>
<accession>A0A391PB21</accession>
<name>A0A391PB21_9FIRM</name>
<keyword evidence="20" id="KW-1185">Reference proteome</keyword>
<evidence type="ECO:0000256" key="15">
    <source>
        <dbReference type="SAM" id="Phobius"/>
    </source>
</evidence>
<dbReference type="InterPro" id="IPR050398">
    <property type="entry name" value="HssS/ArlS-like"/>
</dbReference>
<dbReference type="SMART" id="SM00387">
    <property type="entry name" value="HATPase_c"/>
    <property type="match status" value="1"/>
</dbReference>
<evidence type="ECO:0000256" key="3">
    <source>
        <dbReference type="ARBA" id="ARBA00012438"/>
    </source>
</evidence>
<evidence type="ECO:0000256" key="9">
    <source>
        <dbReference type="ARBA" id="ARBA00022777"/>
    </source>
</evidence>
<evidence type="ECO:0000256" key="5">
    <source>
        <dbReference type="ARBA" id="ARBA00022553"/>
    </source>
</evidence>
<dbReference type="PANTHER" id="PTHR45528">
    <property type="entry name" value="SENSOR HISTIDINE KINASE CPXA"/>
    <property type="match status" value="1"/>
</dbReference>
<comment type="catalytic activity">
    <reaction evidence="1">
        <text>ATP + protein L-histidine = ADP + protein N-phospho-L-histidine.</text>
        <dbReference type="EC" id="2.7.13.3"/>
    </reaction>
</comment>
<proteinExistence type="predicted"/>
<feature type="domain" description="Histidine kinase" evidence="17">
    <location>
        <begin position="641"/>
        <end position="855"/>
    </location>
</feature>
<feature type="transmembrane region" description="Helical" evidence="15">
    <location>
        <begin position="557"/>
        <end position="577"/>
    </location>
</feature>
<evidence type="ECO:0000313" key="19">
    <source>
        <dbReference type="EMBL" id="GCA66843.1"/>
    </source>
</evidence>
<dbReference type="GO" id="GO:0005524">
    <property type="term" value="F:ATP binding"/>
    <property type="evidence" value="ECO:0007669"/>
    <property type="project" value="UniProtKB-KW"/>
</dbReference>
<evidence type="ECO:0000256" key="10">
    <source>
        <dbReference type="ARBA" id="ARBA00022840"/>
    </source>
</evidence>
<sequence>MNQAWYKNIWTKTILLFLTVLSAGTVLASSYMAAAMAYTSTSLKDFLRPKQEKYLESATFEALFDSTVYNALSGGQAKSNFETNGVYDSDKLVDIANYYENNRIDGTNEGGVAYKLGELLDWRKKYINGDTRDGEPVVVCQKMDGSYYYYYINDFRMKLENHELFVEDISSISTFIGDLKAGEYPSGCGKTISDVAGNILYVDCWTYSGMIGEQYAPEGASSLLDIVNEDARWNGQLQNLCIQLQSSLYALNTDWENYENLSDLFKEGNTNFSYLWIDKKNQKILTNREEWKDYGDYKTYLNEIEKENKGNPYCVLSNRLKDCKSNVANADLSVWKSYLQSNNGDVSADDLIFAATLDKELPIQDAFYLEKENYDKFNPNRALLIVVWVLSIVVLVTGFVWLTLIAGRKETDEELHLNGFDKVPTELAAAGVIAIWIAGSLLLIEFWWRAGDHVADAVSYYFATDMSADVYSLGRVFWSFVTGLWTGAWFWIGYLSLVRRIKGKTLWTGSLAIRILAFSRRVWDNRTATAKICVTGVSLMFLHWVILLIYSGRIGKYYLVLLAAQIALFVWLLKMAMAKDRLKKGIREIAEGNLDYKISEEGLKGDYQKIASEINHIGDGLQQAVEKSMKDERLKTDLLANVSHDIKTPLTSIINYVDLLKRENLEDPKVQNYLNILEEKAQRLKQLTEDVVEASKVSSGNITLECMDLNLSELILQTEGEFQEKFAAKKLEGVLHLPEEPAMVHVDGRRMWRILENIYNNAAKYAMPGTRVYEDLSVNERQVIFSLKNVSEYPLNFSADELTERFIRGDVSRSTEGSGLGLSIAKTLTTLQGGNFELYLDGDLFRVTITFPRVMPLQDEKCSI</sequence>
<evidence type="ECO:0000313" key="20">
    <source>
        <dbReference type="Proteomes" id="UP000265643"/>
    </source>
</evidence>
<keyword evidence="16" id="KW-0732">Signal</keyword>
<dbReference type="Gene3D" id="3.30.565.10">
    <property type="entry name" value="Histidine kinase-like ATPase, C-terminal domain"/>
    <property type="match status" value="1"/>
</dbReference>
<reference evidence="20" key="1">
    <citation type="submission" date="2018-09" db="EMBL/GenBank/DDBJ databases">
        <title>Draft Genome Sequence of Mediterraneibacter sp. KCTC 15684.</title>
        <authorList>
            <person name="Kim J.S."/>
            <person name="Han K.I."/>
            <person name="Suh M.K."/>
            <person name="Lee K.C."/>
            <person name="Eom M.K."/>
            <person name="Lee J.H."/>
            <person name="Park S.H."/>
            <person name="Kang S.W."/>
            <person name="Park J.E."/>
            <person name="Oh B.S."/>
            <person name="Yu S.Y."/>
            <person name="Choi S.H."/>
            <person name="Lee D.H."/>
            <person name="Yoon H."/>
            <person name="Kim B."/>
            <person name="Yang S.J."/>
            <person name="Lee J.S."/>
        </authorList>
    </citation>
    <scope>NUCLEOTIDE SEQUENCE [LARGE SCALE GENOMIC DNA]</scope>
    <source>
        <strain evidence="20">KCTC 15684</strain>
    </source>
</reference>
<keyword evidence="6" id="KW-0808">Transferase</keyword>
<gene>
    <name evidence="19" type="ORF">KGMB01110_12790</name>
</gene>
<feature type="transmembrane region" description="Helical" evidence="15">
    <location>
        <begin position="427"/>
        <end position="448"/>
    </location>
</feature>
<feature type="transmembrane region" description="Helical" evidence="15">
    <location>
        <begin position="476"/>
        <end position="497"/>
    </location>
</feature>
<keyword evidence="7 15" id="KW-0812">Transmembrane</keyword>
<dbReference type="Gene3D" id="1.10.287.130">
    <property type="match status" value="1"/>
</dbReference>